<name>A0A392LXR4_9FABA</name>
<protein>
    <submittedName>
        <fullName evidence="2">F-box protein</fullName>
    </submittedName>
</protein>
<dbReference type="AlphaFoldDB" id="A0A392LXR4"/>
<dbReference type="SUPFAM" id="SSF81383">
    <property type="entry name" value="F-box domain"/>
    <property type="match status" value="1"/>
</dbReference>
<comment type="caution">
    <text evidence="2">The sequence shown here is derived from an EMBL/GenBank/DDBJ whole genome shotgun (WGS) entry which is preliminary data.</text>
</comment>
<evidence type="ECO:0000313" key="3">
    <source>
        <dbReference type="Proteomes" id="UP000265520"/>
    </source>
</evidence>
<organism evidence="2 3">
    <name type="scientific">Trifolium medium</name>
    <dbReference type="NCBI Taxonomy" id="97028"/>
    <lineage>
        <taxon>Eukaryota</taxon>
        <taxon>Viridiplantae</taxon>
        <taxon>Streptophyta</taxon>
        <taxon>Embryophyta</taxon>
        <taxon>Tracheophyta</taxon>
        <taxon>Spermatophyta</taxon>
        <taxon>Magnoliopsida</taxon>
        <taxon>eudicotyledons</taxon>
        <taxon>Gunneridae</taxon>
        <taxon>Pentapetalae</taxon>
        <taxon>rosids</taxon>
        <taxon>fabids</taxon>
        <taxon>Fabales</taxon>
        <taxon>Fabaceae</taxon>
        <taxon>Papilionoideae</taxon>
        <taxon>50 kb inversion clade</taxon>
        <taxon>NPAAA clade</taxon>
        <taxon>Hologalegina</taxon>
        <taxon>IRL clade</taxon>
        <taxon>Trifolieae</taxon>
        <taxon>Trifolium</taxon>
    </lineage>
</organism>
<dbReference type="PANTHER" id="PTHR44259:SF114">
    <property type="entry name" value="OS06G0707300 PROTEIN"/>
    <property type="match status" value="1"/>
</dbReference>
<sequence length="401" mass="46644">MENRCKTKVKMEEINIKNNLPNDVLEHIIKHLPLKDFLNLRIICRSWNDIISKAVVNKRCRHLVEIPLVFAQYVLDFAQYVDMRCFYSFLWSEGARYCKTPLLGPMNRCHGSIEGWLIVSDYSEKTFATFFLLNPVTNKRIVIPSKYYFPSNSPDQCDKKIFMGKMVASSNPCCDGADCILVGLSTDCCHIVLYKFYDDSWTMIEPDDSYSTFIDVEVIGKKVYVSTARMLLQSILVYDVDNCTTGSPKAEFLAYHPRPRSLEPRPYTSFLARDEALKYLYIIHMFDTWERKTRDVNTFQVFKLEVNNHVEWQIANLKDKVVFVSGLKSIVMLRDKFAGDKELIEENCVYFTLNSQCSIYPKSGLQLGKFCFTDSRIKYFPVETTDPWLVPSPVWFLPSVW</sequence>
<dbReference type="PANTHER" id="PTHR44259">
    <property type="entry name" value="OS07G0183000 PROTEIN-RELATED"/>
    <property type="match status" value="1"/>
</dbReference>
<accession>A0A392LXR4</accession>
<dbReference type="InterPro" id="IPR050942">
    <property type="entry name" value="F-box_BR-signaling"/>
</dbReference>
<dbReference type="Gene3D" id="1.20.1280.50">
    <property type="match status" value="1"/>
</dbReference>
<dbReference type="Proteomes" id="UP000265520">
    <property type="component" value="Unassembled WGS sequence"/>
</dbReference>
<keyword evidence="3" id="KW-1185">Reference proteome</keyword>
<dbReference type="InterPro" id="IPR005174">
    <property type="entry name" value="KIB1-4_b-propeller"/>
</dbReference>
<gene>
    <name evidence="2" type="ORF">A2U01_0000493</name>
</gene>
<dbReference type="InterPro" id="IPR001810">
    <property type="entry name" value="F-box_dom"/>
</dbReference>
<dbReference type="Pfam" id="PF00646">
    <property type="entry name" value="F-box"/>
    <property type="match status" value="1"/>
</dbReference>
<reference evidence="2 3" key="1">
    <citation type="journal article" date="2018" name="Front. Plant Sci.">
        <title>Red Clover (Trifolium pratense) and Zigzag Clover (T. medium) - A Picture of Genomic Similarities and Differences.</title>
        <authorList>
            <person name="Dluhosova J."/>
            <person name="Istvanek J."/>
            <person name="Nedelnik J."/>
            <person name="Repkova J."/>
        </authorList>
    </citation>
    <scope>NUCLEOTIDE SEQUENCE [LARGE SCALE GENOMIC DNA]</scope>
    <source>
        <strain evidence="3">cv. 10/8</strain>
        <tissue evidence="2">Leaf</tissue>
    </source>
</reference>
<dbReference type="InterPro" id="IPR036047">
    <property type="entry name" value="F-box-like_dom_sf"/>
</dbReference>
<proteinExistence type="predicted"/>
<evidence type="ECO:0000313" key="2">
    <source>
        <dbReference type="EMBL" id="MCH79737.1"/>
    </source>
</evidence>
<dbReference type="PROSITE" id="PS50181">
    <property type="entry name" value="FBOX"/>
    <property type="match status" value="1"/>
</dbReference>
<evidence type="ECO:0000259" key="1">
    <source>
        <dbReference type="PROSITE" id="PS50181"/>
    </source>
</evidence>
<feature type="domain" description="F-box" evidence="1">
    <location>
        <begin position="14"/>
        <end position="63"/>
    </location>
</feature>
<dbReference type="EMBL" id="LXQA010000326">
    <property type="protein sequence ID" value="MCH79737.1"/>
    <property type="molecule type" value="Genomic_DNA"/>
</dbReference>
<dbReference type="Pfam" id="PF03478">
    <property type="entry name" value="Beta-prop_KIB1-4"/>
    <property type="match status" value="1"/>
</dbReference>
<dbReference type="CDD" id="cd09917">
    <property type="entry name" value="F-box_SF"/>
    <property type="match status" value="1"/>
</dbReference>
<dbReference type="SMART" id="SM00256">
    <property type="entry name" value="FBOX"/>
    <property type="match status" value="1"/>
</dbReference>